<accession>A0A8S5SE94</accession>
<feature type="domain" description="DUF6273" evidence="2">
    <location>
        <begin position="2243"/>
        <end position="2386"/>
    </location>
</feature>
<dbReference type="Pfam" id="PF19789">
    <property type="entry name" value="DUF6273"/>
    <property type="match status" value="1"/>
</dbReference>
<dbReference type="Gene3D" id="1.20.5.340">
    <property type="match status" value="1"/>
</dbReference>
<evidence type="ECO:0000259" key="2">
    <source>
        <dbReference type="Pfam" id="PF19789"/>
    </source>
</evidence>
<dbReference type="EMBL" id="BK032579">
    <property type="protein sequence ID" value="DAF49281.1"/>
    <property type="molecule type" value="Genomic_DNA"/>
</dbReference>
<evidence type="ECO:0000313" key="3">
    <source>
        <dbReference type="EMBL" id="DAF49281.1"/>
    </source>
</evidence>
<dbReference type="SUPFAM" id="SSF52058">
    <property type="entry name" value="L domain-like"/>
    <property type="match status" value="1"/>
</dbReference>
<keyword evidence="1" id="KW-0175">Coiled coil</keyword>
<dbReference type="Gene3D" id="3.80.10.10">
    <property type="entry name" value="Ribonuclease Inhibitor"/>
    <property type="match status" value="1"/>
</dbReference>
<protein>
    <submittedName>
        <fullName evidence="3">Chromosome segregation ATPase</fullName>
    </submittedName>
</protein>
<dbReference type="InterPro" id="IPR046240">
    <property type="entry name" value="DUF6273"/>
</dbReference>
<dbReference type="InterPro" id="IPR032675">
    <property type="entry name" value="LRR_dom_sf"/>
</dbReference>
<dbReference type="SUPFAM" id="SSF49899">
    <property type="entry name" value="Concanavalin A-like lectins/glucanases"/>
    <property type="match status" value="1"/>
</dbReference>
<sequence length="2406" mass="270215">MSFKDSKIAAAANSAMTLSAELAVDTEEYTLCTDGRYEVYTKYQDNAYSTVDNLKNIAVDATQINIMQEENSQYMPFRIPRYWDGMDLMDMLIQIRYESVAEKKGKVATVINVASNNTYIRFGWLIDAAVTANAGDIIFEIMATGVNEKGNNYIWRTRPNGKFTVLQGLNYDGIIEPSEDWYTSFVNMILGHVAEAKQYADEAKASAASINVDDIKADVTSSVTENLNRTVSDSLKNYYTKTEIDTKVKELNTTISGIDSLKNLKVEYDNTTGNLIFKDKEEQIGKITINSLSNLVVEYSVINGKGSLVFKNGETVIQTVELSSIEPSAEWRAALKQELETEMDEKDTVISNRITPLESAKTEIEENVSTNTSAISEIKTTISNIEKKVESATTKADEAKNSVDILKQNMTSYDSQFEGINTDITDVKAAIEEIKKNPAAAEYDVTYENSIFTFLKDGEIQKSFKIEGGGGSSSDTTTITIERITNADAIFLLGSKAIIEYSFSSVDNTGDTTGAGTAVWKVGNTIVATNTAAQGNNSFDITEYLNVGANTIRLTITDSFGTLATKTWTVTIVEFKLESTFDDTLLYTNTDVVFRYTPYGNVNKTLHFILDGEDLGTVETQSSGRIMSYNIPKQEHGSHLLKVYMTATINNKDIVSNEIYKDIICVDPTNRTPIIGCAQQEFTAQQYQATSIKYVVYDPDHNPASVKLSIDGKVQSTLSVNRSAQIWSYKSSTEGKHNLTISCRKVTKILSVNITKLDIDVEPITANLAFDFNPVGKSNGDTDRLWTDKNNSAITLSVSDNFDWDNGGYQIDSSGNQYFCVKAGTTANISYNLFGRDPKQTGSEFKFVFKTQNVRNASATFLSCIDGTEGSDVGIKMNVHEAYVNTSTDSLYFPYSEEDIIEFEYNINTIDTKDTSATSIIMTYEDGVGGRPLIYDNAHRLHQYSPVPITIGSPDCDVLIYRIKAYSASLTDSDIIANFIADARDSDEMIARYNRNQIYNDNNTLTPDSVANACPNLRIIKIEAPHFTNDKKDFVKNTSMECIYKNGDPKLDNWKFINCFHAGQGTTSNEYGFASRNIDVICCADGVHQISSKIPLDPNYKTELVLGDGTKYEDGTGKISLTRNSVSNNWWNFKVNVASSNMATNALGQKRFNDFLPYESPAVRRDPKVKNSMEFVNCVIFIKESDPDITTHREFQDTDWHFYSLGNMGDSKKTDITRAYDPDDMKEFCIEISDNTLPNSAFQTGITNQDGTMKYPISKAEWKTGNTAYDALYNNWDGSFEFRYDCCGDSKDGSALTSDEAKKKIRTDNKQIWRDFYEFVITSSDEEFKNGLKDWCIQDAMLYFYLVTLRYSMIDNRAKNVFPHWAKHYITQEEAATMGDKAKYYTIDDDAAALHNGYRFDLWAYDMDTQLGINNSGELSFPYGKEDTDYKEEGNPSSGYVFNAAESVLWCRIRDVFTQELRNMYQSVDSNCWSDSHLINEYEAWQNQFPEELWRIHYERLYIRTYRAGTVRFLNEMMNGRGKYHLRQWERDQHIYMGTKFLHTDVKSDQIMFRCNTPKKVVVKPDYTLKIVPYSDMYISVLYGNSPETTQVRAKAGQEYKITTNLTNMDDTAILIYAASRIEALNDLSACYIHDNDFSKASKLKTLIIGNNTEGYQNTFMTTLNMGNNTLLETLDIRNCPNLTGSVNLSSCENLINLYADGTIITSVLFANHGKITHASLPVSINTLTFKNLKNLTDFKIAGYDNLQTFVCQNSIVDALAILRAAISTLRTVTITGISWNLENTTILQKLSKLAGIDDNGSTTEQSILTGFVHVPVVRQQEYKEFIGTEDEPGIWTDLVLTYDSIITQFKVTFINDDESNTILDIQYVDKGGNAVDPTTREVNPIPVPTKKSTIKLDYTFKGWKDSMTGIFADRTITAVYDNKIREYTVKYVSKGLSLQESTAQYGSYVKYTGDTPVYTAEESAYKYNLFKGWDKSGFVDGNKTINAIYETCEYVDGYFDGKDLANMTQVELYTLMKMGLEAKSLSLKDTLDFKLGVDYSYGDIEEHEVISVATKFDGTNYIDTGLKIMEKDRDFTIAIDFEFDTDNSVNSTLAQCFQGDGSNGFRLWYSQEPRFSWNTDSITPSAGTNREIIVFRHEAGSQKLYVYNSNMTGKEVSSTTLNAIRIPEHSSTLVFGCSKADDGAYENYAKGTIHWAKVWYADLGEEQCMDIAAWIHEIIPMEVAKFKGYYLSDIASKRANITFVASNLLGTEKPYNNKSTNAGGWADSTLNTWLNTRMVKAISPLWKALIKPVKVYSSVGNKSNDTSVSNCRFYVPSLYEVDPTATSEPYISETNAPIAYFTDDGTRKKAKRSTPAEYESYWTRSPNATVANWLYTVNESGATYGFSYPGQNSGILLMFSISCEG</sequence>
<name>A0A8S5SE94_9VIRU</name>
<dbReference type="InterPro" id="IPR013320">
    <property type="entry name" value="ConA-like_dom_sf"/>
</dbReference>
<evidence type="ECO:0000256" key="1">
    <source>
        <dbReference type="SAM" id="Coils"/>
    </source>
</evidence>
<reference evidence="3" key="1">
    <citation type="journal article" date="2021" name="Proc. Natl. Acad. Sci. U.S.A.">
        <title>A Catalog of Tens of Thousands of Viruses from Human Metagenomes Reveals Hidden Associations with Chronic Diseases.</title>
        <authorList>
            <person name="Tisza M.J."/>
            <person name="Buck C.B."/>
        </authorList>
    </citation>
    <scope>NUCLEOTIDE SEQUENCE</scope>
    <source>
        <strain evidence="3">CtX0L1</strain>
    </source>
</reference>
<organism evidence="3">
    <name type="scientific">virus sp. ctX0L1</name>
    <dbReference type="NCBI Taxonomy" id="2827992"/>
    <lineage>
        <taxon>Viruses</taxon>
    </lineage>
</organism>
<proteinExistence type="predicted"/>
<feature type="coiled-coil region" evidence="1">
    <location>
        <begin position="375"/>
        <end position="416"/>
    </location>
</feature>